<accession>A0A699SJ59</accession>
<evidence type="ECO:0000313" key="2">
    <source>
        <dbReference type="EMBL" id="GFC97073.1"/>
    </source>
</evidence>
<comment type="caution">
    <text evidence="2">The sequence shown here is derived from an EMBL/GenBank/DDBJ whole genome shotgun (WGS) entry which is preliminary data.</text>
</comment>
<reference evidence="2" key="1">
    <citation type="journal article" date="2019" name="Sci. Rep.">
        <title>Draft genome of Tanacetum cinerariifolium, the natural source of mosquito coil.</title>
        <authorList>
            <person name="Yamashiro T."/>
            <person name="Shiraishi A."/>
            <person name="Satake H."/>
            <person name="Nakayama K."/>
        </authorList>
    </citation>
    <scope>NUCLEOTIDE SEQUENCE</scope>
</reference>
<feature type="non-terminal residue" evidence="2">
    <location>
        <position position="1"/>
    </location>
</feature>
<feature type="compositionally biased region" description="Polar residues" evidence="1">
    <location>
        <begin position="19"/>
        <end position="35"/>
    </location>
</feature>
<evidence type="ECO:0000256" key="1">
    <source>
        <dbReference type="SAM" id="MobiDB-lite"/>
    </source>
</evidence>
<dbReference type="AlphaFoldDB" id="A0A699SJ59"/>
<proteinExistence type="predicted"/>
<feature type="compositionally biased region" description="Basic and acidic residues" evidence="1">
    <location>
        <begin position="1"/>
        <end position="18"/>
    </location>
</feature>
<feature type="compositionally biased region" description="Basic and acidic residues" evidence="1">
    <location>
        <begin position="36"/>
        <end position="48"/>
    </location>
</feature>
<organism evidence="2">
    <name type="scientific">Tanacetum cinerariifolium</name>
    <name type="common">Dalmatian daisy</name>
    <name type="synonym">Chrysanthemum cinerariifolium</name>
    <dbReference type="NCBI Taxonomy" id="118510"/>
    <lineage>
        <taxon>Eukaryota</taxon>
        <taxon>Viridiplantae</taxon>
        <taxon>Streptophyta</taxon>
        <taxon>Embryophyta</taxon>
        <taxon>Tracheophyta</taxon>
        <taxon>Spermatophyta</taxon>
        <taxon>Magnoliopsida</taxon>
        <taxon>eudicotyledons</taxon>
        <taxon>Gunneridae</taxon>
        <taxon>Pentapetalae</taxon>
        <taxon>asterids</taxon>
        <taxon>campanulids</taxon>
        <taxon>Asterales</taxon>
        <taxon>Asteraceae</taxon>
        <taxon>Asteroideae</taxon>
        <taxon>Anthemideae</taxon>
        <taxon>Anthemidinae</taxon>
        <taxon>Tanacetum</taxon>
    </lineage>
</organism>
<name>A0A699SJ59_TANCI</name>
<sequence>NKNKDALVDGKEHDDDIQKSMSPDIHSSSSGAQTRKQGDKTENKDKGKSLVVTITGFRDLNAEFEECTNNRSN</sequence>
<gene>
    <name evidence="2" type="ORF">Tci_869043</name>
</gene>
<dbReference type="EMBL" id="BKCJ011163898">
    <property type="protein sequence ID" value="GFC97073.1"/>
    <property type="molecule type" value="Genomic_DNA"/>
</dbReference>
<protein>
    <submittedName>
        <fullName evidence="2">Uncharacterized protein</fullName>
    </submittedName>
</protein>
<feature type="region of interest" description="Disordered" evidence="1">
    <location>
        <begin position="1"/>
        <end position="49"/>
    </location>
</feature>